<dbReference type="PROSITE" id="PS50181">
    <property type="entry name" value="FBOX"/>
    <property type="match status" value="1"/>
</dbReference>
<dbReference type="EMBL" id="KQ965760">
    <property type="protein sequence ID" value="KXS15726.1"/>
    <property type="molecule type" value="Genomic_DNA"/>
</dbReference>
<evidence type="ECO:0000313" key="3">
    <source>
        <dbReference type="Proteomes" id="UP000070544"/>
    </source>
</evidence>
<gene>
    <name evidence="2" type="ORF">M427DRAFT_69848</name>
</gene>
<sequence length="438" mass="47765">MRCAPRFWPAISHKIDQRAHKSQSCAINKGAADPRRAAHSRSTMLGAIVSDDGARTGRHRHKKTLSNVLELSNQYLRKTNDLSNHNSLPLTELPPELLTSTFRHLPSTTLLRLRLISHLLDRVAVLVLHERLRLLDSIATRKAALSALEADQVGAGALDDPPSPALLVRLPMSGQSEQLVTSVHLEYVGVAGDGDTLEGIEKGKKTVRESNNTTGSHGEAWKDERDAIESIIGSALRELAAELKWDQDSALRKSDLDVNNNISEISTPTAREPSMRGRWFTFKPRGTATVGLWIPRIGYIPLSAVFPFSWFAVPPSAQVSVHCRCEIHNLTWSTGLPPSPTDPFDDPNAMPPYPFVSAAASQSDAGMGSLRLKTGPLDVHGQVGRRVAGMGGGGVLEYEVVDGPSSDTPVVWESDQPEFMSARFVQVRVRPGVVFGRV</sequence>
<keyword evidence="3" id="KW-1185">Reference proteome</keyword>
<protein>
    <recommendedName>
        <fullName evidence="1">F-box domain-containing protein</fullName>
    </recommendedName>
</protein>
<proteinExistence type="predicted"/>
<evidence type="ECO:0000259" key="1">
    <source>
        <dbReference type="PROSITE" id="PS50181"/>
    </source>
</evidence>
<feature type="domain" description="F-box" evidence="1">
    <location>
        <begin position="87"/>
        <end position="135"/>
    </location>
</feature>
<reference evidence="2 3" key="1">
    <citation type="journal article" date="2015" name="Genome Biol. Evol.">
        <title>Phylogenomic analyses indicate that early fungi evolved digesting cell walls of algal ancestors of land plants.</title>
        <authorList>
            <person name="Chang Y."/>
            <person name="Wang S."/>
            <person name="Sekimoto S."/>
            <person name="Aerts A.L."/>
            <person name="Choi C."/>
            <person name="Clum A."/>
            <person name="LaButti K.M."/>
            <person name="Lindquist E.A."/>
            <person name="Yee Ngan C."/>
            <person name="Ohm R.A."/>
            <person name="Salamov A.A."/>
            <person name="Grigoriev I.V."/>
            <person name="Spatafora J.W."/>
            <person name="Berbee M.L."/>
        </authorList>
    </citation>
    <scope>NUCLEOTIDE SEQUENCE [LARGE SCALE GENOMIC DNA]</scope>
    <source>
        <strain evidence="2 3">JEL478</strain>
    </source>
</reference>
<accession>A0A139AG07</accession>
<organism evidence="2 3">
    <name type="scientific">Gonapodya prolifera (strain JEL478)</name>
    <name type="common">Monoblepharis prolifera</name>
    <dbReference type="NCBI Taxonomy" id="1344416"/>
    <lineage>
        <taxon>Eukaryota</taxon>
        <taxon>Fungi</taxon>
        <taxon>Fungi incertae sedis</taxon>
        <taxon>Chytridiomycota</taxon>
        <taxon>Chytridiomycota incertae sedis</taxon>
        <taxon>Monoblepharidomycetes</taxon>
        <taxon>Monoblepharidales</taxon>
        <taxon>Gonapodyaceae</taxon>
        <taxon>Gonapodya</taxon>
    </lineage>
</organism>
<name>A0A139AG07_GONPJ</name>
<evidence type="ECO:0000313" key="2">
    <source>
        <dbReference type="EMBL" id="KXS15726.1"/>
    </source>
</evidence>
<dbReference type="OrthoDB" id="10671560at2759"/>
<dbReference type="Proteomes" id="UP000070544">
    <property type="component" value="Unassembled WGS sequence"/>
</dbReference>
<dbReference type="InterPro" id="IPR001810">
    <property type="entry name" value="F-box_dom"/>
</dbReference>
<dbReference type="AlphaFoldDB" id="A0A139AG07"/>